<protein>
    <submittedName>
        <fullName evidence="1">Uncharacterized protein</fullName>
    </submittedName>
</protein>
<evidence type="ECO:0000313" key="2">
    <source>
        <dbReference type="Proteomes" id="UP001140066"/>
    </source>
</evidence>
<dbReference type="EMBL" id="JANBUK010000038">
    <property type="protein sequence ID" value="KAJ2792294.1"/>
    <property type="molecule type" value="Genomic_DNA"/>
</dbReference>
<evidence type="ECO:0000313" key="1">
    <source>
        <dbReference type="EMBL" id="KAJ2792294.1"/>
    </source>
</evidence>
<gene>
    <name evidence="1" type="ORF">GGI18_000510</name>
</gene>
<keyword evidence="2" id="KW-1185">Reference proteome</keyword>
<proteinExistence type="predicted"/>
<accession>A0ACC1KN57</accession>
<organism evidence="1 2">
    <name type="scientific">Coemansia linderi</name>
    <dbReference type="NCBI Taxonomy" id="2663919"/>
    <lineage>
        <taxon>Eukaryota</taxon>
        <taxon>Fungi</taxon>
        <taxon>Fungi incertae sedis</taxon>
        <taxon>Zoopagomycota</taxon>
        <taxon>Kickxellomycotina</taxon>
        <taxon>Kickxellomycetes</taxon>
        <taxon>Kickxellales</taxon>
        <taxon>Kickxellaceae</taxon>
        <taxon>Coemansia</taxon>
    </lineage>
</organism>
<dbReference type="Proteomes" id="UP001140066">
    <property type="component" value="Unassembled WGS sequence"/>
</dbReference>
<comment type="caution">
    <text evidence="1">The sequence shown here is derived from an EMBL/GenBank/DDBJ whole genome shotgun (WGS) entry which is preliminary data.</text>
</comment>
<name>A0ACC1KN57_9FUNG</name>
<sequence>MDSISLSRHDKWLLCLSLVLPPLATYLKFGSSRTLAINLLLTACLFVPGIVHAIRSIRCYPSVVFRNTAEPKERFSARDGSVIWEVPRDHFRSISDSVRVLETQGLALKGGASARAKSAAGLSVISGAKSQLSAPKAAAVSDLYVAHMHGHAPVLNPSYGWGAAAVGALPPPLAPWAAAPGHDSILIR</sequence>
<reference evidence="1" key="1">
    <citation type="submission" date="2022-07" db="EMBL/GenBank/DDBJ databases">
        <title>Phylogenomic reconstructions and comparative analyses of Kickxellomycotina fungi.</title>
        <authorList>
            <person name="Reynolds N.K."/>
            <person name="Stajich J.E."/>
            <person name="Barry K."/>
            <person name="Grigoriev I.V."/>
            <person name="Crous P."/>
            <person name="Smith M.E."/>
        </authorList>
    </citation>
    <scope>NUCLEOTIDE SEQUENCE</scope>
    <source>
        <strain evidence="1">BCRC 34191</strain>
    </source>
</reference>